<dbReference type="Proteomes" id="UP001056937">
    <property type="component" value="Chromosome 2"/>
</dbReference>
<organism evidence="7 8">
    <name type="scientific">Sphingomonas morindae</name>
    <dbReference type="NCBI Taxonomy" id="1541170"/>
    <lineage>
        <taxon>Bacteria</taxon>
        <taxon>Pseudomonadati</taxon>
        <taxon>Pseudomonadota</taxon>
        <taxon>Alphaproteobacteria</taxon>
        <taxon>Sphingomonadales</taxon>
        <taxon>Sphingomonadaceae</taxon>
        <taxon>Sphingomonas</taxon>
    </lineage>
</organism>
<sequence length="592" mass="62558">MLNSLSITRKLGGAFLIINASAAIMMAVFAANILMIRSVTRQNNFSQDVYAKALTLETSILRQNSQFRGYLVTADASYLKSYDEARDEFDRTARELMAMLPEPAKRALVQQAVIETRRWRHNWGDRLIGWGRAGRNAEAQAAVRAAGSAVLVSKVALPLRALRAAETSAIEKNSARQNRALSTAAITLVLGGAAMIGIALFLSRLLGGHIARPLGGLAIAMRQLADGKEAVEIPDLGRGDELGDLVSAALVFRDAAAAKRADEKDRVEAMRAIAQGLHRLADADLTVRLTGLPKAFATIESDFNLTMDKLQDVLGRVRGSIEAIRAGSSEINAAAADLATRSEHQAESLQTTARAMNSVTDTVRSGAASATRANAAMNEARGEAQQGGEIVGRAIEAMHGIERASKEISEIITVIDGIAFQTNLLALNAGVEAARAGDAGKGFAVVASEVRALAQRSADAAKDVKARVHSATGHVHTGVALVGETGEALGRIIDKVGLVSTEIEEIARASDQQAESLVRINGAISEMDGDTQQNAAMVEETSASARMLAKEADSLADAVSHFVIEAAPPRRAAEVSTPRLRRSAASLALVEA</sequence>
<gene>
    <name evidence="7" type="ORF">LHA26_19045</name>
</gene>
<evidence type="ECO:0000256" key="3">
    <source>
        <dbReference type="PROSITE-ProRule" id="PRU00284"/>
    </source>
</evidence>
<reference evidence="7" key="1">
    <citation type="journal article" date="2022" name="Toxins">
        <title>Genomic Analysis of Sphingopyxis sp. USTB-05 for Biodegrading Cyanobacterial Hepatotoxins.</title>
        <authorList>
            <person name="Liu C."/>
            <person name="Xu Q."/>
            <person name="Zhao Z."/>
            <person name="Zhang H."/>
            <person name="Liu X."/>
            <person name="Yin C."/>
            <person name="Liu Y."/>
            <person name="Yan H."/>
        </authorList>
    </citation>
    <scope>NUCLEOTIDE SEQUENCE</scope>
    <source>
        <strain evidence="7">NBD5</strain>
    </source>
</reference>
<feature type="domain" description="Methyl-accepting transducer" evidence="5">
    <location>
        <begin position="320"/>
        <end position="549"/>
    </location>
</feature>
<keyword evidence="4" id="KW-0472">Membrane</keyword>
<dbReference type="InterPro" id="IPR007891">
    <property type="entry name" value="CHASE3"/>
</dbReference>
<dbReference type="InterPro" id="IPR004089">
    <property type="entry name" value="MCPsignal_dom"/>
</dbReference>
<dbReference type="SMART" id="SM00283">
    <property type="entry name" value="MA"/>
    <property type="match status" value="1"/>
</dbReference>
<feature type="transmembrane region" description="Helical" evidence="4">
    <location>
        <begin position="12"/>
        <end position="36"/>
    </location>
</feature>
<evidence type="ECO:0000313" key="7">
    <source>
        <dbReference type="EMBL" id="USI74845.1"/>
    </source>
</evidence>
<keyword evidence="1" id="KW-0145">Chemotaxis</keyword>
<dbReference type="Pfam" id="PF05227">
    <property type="entry name" value="CHASE3"/>
    <property type="match status" value="1"/>
</dbReference>
<dbReference type="Pfam" id="PF00015">
    <property type="entry name" value="MCPsignal"/>
    <property type="match status" value="1"/>
</dbReference>
<accession>A0ABY4XCZ2</accession>
<comment type="similarity">
    <text evidence="2">Belongs to the methyl-accepting chemotaxis (MCP) protein family.</text>
</comment>
<evidence type="ECO:0000259" key="6">
    <source>
        <dbReference type="PROSITE" id="PS50885"/>
    </source>
</evidence>
<dbReference type="SMART" id="SM00304">
    <property type="entry name" value="HAMP"/>
    <property type="match status" value="2"/>
</dbReference>
<feature type="transmembrane region" description="Helical" evidence="4">
    <location>
        <begin position="180"/>
        <end position="202"/>
    </location>
</feature>
<dbReference type="PROSITE" id="PS50885">
    <property type="entry name" value="HAMP"/>
    <property type="match status" value="2"/>
</dbReference>
<evidence type="ECO:0000259" key="5">
    <source>
        <dbReference type="PROSITE" id="PS50111"/>
    </source>
</evidence>
<keyword evidence="4" id="KW-0812">Transmembrane</keyword>
<evidence type="ECO:0000256" key="4">
    <source>
        <dbReference type="SAM" id="Phobius"/>
    </source>
</evidence>
<evidence type="ECO:0000256" key="2">
    <source>
        <dbReference type="ARBA" id="ARBA00029447"/>
    </source>
</evidence>
<evidence type="ECO:0000313" key="8">
    <source>
        <dbReference type="Proteomes" id="UP001056937"/>
    </source>
</evidence>
<dbReference type="SUPFAM" id="SSF158472">
    <property type="entry name" value="HAMP domain-like"/>
    <property type="match status" value="1"/>
</dbReference>
<protein>
    <submittedName>
        <fullName evidence="7">Methyl-accepting chemotaxis protein</fullName>
    </submittedName>
</protein>
<dbReference type="InterPro" id="IPR051310">
    <property type="entry name" value="MCP_chemotaxis"/>
</dbReference>
<name>A0ABY4XCZ2_9SPHN</name>
<proteinExistence type="inferred from homology"/>
<dbReference type="InterPro" id="IPR004090">
    <property type="entry name" value="Chemotax_Me-accpt_rcpt"/>
</dbReference>
<keyword evidence="8" id="KW-1185">Reference proteome</keyword>
<dbReference type="InterPro" id="IPR003660">
    <property type="entry name" value="HAMP_dom"/>
</dbReference>
<feature type="domain" description="HAMP" evidence="6">
    <location>
        <begin position="208"/>
        <end position="261"/>
    </location>
</feature>
<dbReference type="Gene3D" id="6.10.340.10">
    <property type="match status" value="1"/>
</dbReference>
<dbReference type="RefSeq" id="WP_252168659.1">
    <property type="nucleotide sequence ID" value="NZ_CP084931.1"/>
</dbReference>
<dbReference type="PANTHER" id="PTHR43531:SF11">
    <property type="entry name" value="METHYL-ACCEPTING CHEMOTAXIS PROTEIN 3"/>
    <property type="match status" value="1"/>
</dbReference>
<dbReference type="EMBL" id="CP084931">
    <property type="protein sequence ID" value="USI74845.1"/>
    <property type="molecule type" value="Genomic_DNA"/>
</dbReference>
<dbReference type="CDD" id="cd11386">
    <property type="entry name" value="MCP_signal"/>
    <property type="match status" value="1"/>
</dbReference>
<dbReference type="PRINTS" id="PR00260">
    <property type="entry name" value="CHEMTRNSDUCR"/>
</dbReference>
<dbReference type="PANTHER" id="PTHR43531">
    <property type="entry name" value="PROTEIN ICFG"/>
    <property type="match status" value="1"/>
</dbReference>
<dbReference type="Gene3D" id="1.10.287.950">
    <property type="entry name" value="Methyl-accepting chemotaxis protein"/>
    <property type="match status" value="1"/>
</dbReference>
<evidence type="ECO:0000256" key="1">
    <source>
        <dbReference type="ARBA" id="ARBA00022500"/>
    </source>
</evidence>
<dbReference type="Pfam" id="PF00672">
    <property type="entry name" value="HAMP"/>
    <property type="match status" value="1"/>
</dbReference>
<feature type="domain" description="HAMP" evidence="6">
    <location>
        <begin position="264"/>
        <end position="315"/>
    </location>
</feature>
<dbReference type="SUPFAM" id="SSF58104">
    <property type="entry name" value="Methyl-accepting chemotaxis protein (MCP) signaling domain"/>
    <property type="match status" value="1"/>
</dbReference>
<keyword evidence="4" id="KW-1133">Transmembrane helix</keyword>
<keyword evidence="3" id="KW-0807">Transducer</keyword>
<dbReference type="PROSITE" id="PS50111">
    <property type="entry name" value="CHEMOTAXIS_TRANSDUC_2"/>
    <property type="match status" value="1"/>
</dbReference>